<proteinExistence type="predicted"/>
<evidence type="ECO:0000313" key="2">
    <source>
        <dbReference type="Proteomes" id="UP000070531"/>
    </source>
</evidence>
<dbReference type="PATRIC" id="fig|419005.5.peg.1154"/>
<accession>A0A134BDT0</accession>
<sequence>MFFFLAERCRQPLGEGYSFIALRFGTCKTQTTHNTTIHKA</sequence>
<reference evidence="1 2" key="1">
    <citation type="submission" date="2016-01" db="EMBL/GenBank/DDBJ databases">
        <authorList>
            <person name="Oliw E.H."/>
        </authorList>
    </citation>
    <scope>NUCLEOTIDE SEQUENCE [LARGE SCALE GENOMIC DNA]</scope>
    <source>
        <strain evidence="1 2">DNF00307</strain>
    </source>
</reference>
<dbReference type="AlphaFoldDB" id="A0A134BDT0"/>
<dbReference type="EMBL" id="LSDL01000050">
    <property type="protein sequence ID" value="KXB78106.1"/>
    <property type="molecule type" value="Genomic_DNA"/>
</dbReference>
<name>A0A134BDT0_9BACT</name>
<organism evidence="1">
    <name type="scientific">Prevotella amnii</name>
    <dbReference type="NCBI Taxonomy" id="419005"/>
    <lineage>
        <taxon>Bacteria</taxon>
        <taxon>Pseudomonadati</taxon>
        <taxon>Bacteroidota</taxon>
        <taxon>Bacteroidia</taxon>
        <taxon>Bacteroidales</taxon>
        <taxon>Prevotellaceae</taxon>
        <taxon>Prevotella</taxon>
    </lineage>
</organism>
<protein>
    <submittedName>
        <fullName evidence="1">Uncharacterized protein</fullName>
    </submittedName>
</protein>
<gene>
    <name evidence="1" type="ORF">HMPREF1860_01149</name>
</gene>
<evidence type="ECO:0000313" key="1">
    <source>
        <dbReference type="EMBL" id="KXB78106.1"/>
    </source>
</evidence>
<dbReference type="Proteomes" id="UP000070531">
    <property type="component" value="Unassembled WGS sequence"/>
</dbReference>
<comment type="caution">
    <text evidence="1">The sequence shown here is derived from an EMBL/GenBank/DDBJ whole genome shotgun (WGS) entry which is preliminary data.</text>
</comment>